<comment type="caution">
    <text evidence="2">The sequence shown here is derived from an EMBL/GenBank/DDBJ whole genome shotgun (WGS) entry which is preliminary data.</text>
</comment>
<sequence length="144" mass="15842">MQKMRRLVYAAITVLAGTSLALLPSSAFAADVDGSSYRYCANAYGFYDYTRDGSAAGYPKYDTSGVVAVRLNTTCGWIDGGVLQYTGYEYRAGVWRQIPWQEPWSNGFGDYSVKFNDVRDIRLRVCNIQVVDAADKISGCGVVS</sequence>
<dbReference type="Proteomes" id="UP000600365">
    <property type="component" value="Unassembled WGS sequence"/>
</dbReference>
<dbReference type="RefSeq" id="WP_189186831.1">
    <property type="nucleotide sequence ID" value="NZ_BMMM01000005.1"/>
</dbReference>
<evidence type="ECO:0008006" key="4">
    <source>
        <dbReference type="Google" id="ProtNLM"/>
    </source>
</evidence>
<organism evidence="2 3">
    <name type="scientific">Streptomyces albiflavescens</name>
    <dbReference type="NCBI Taxonomy" id="1623582"/>
    <lineage>
        <taxon>Bacteria</taxon>
        <taxon>Bacillati</taxon>
        <taxon>Actinomycetota</taxon>
        <taxon>Actinomycetes</taxon>
        <taxon>Kitasatosporales</taxon>
        <taxon>Streptomycetaceae</taxon>
        <taxon>Streptomyces</taxon>
    </lineage>
</organism>
<evidence type="ECO:0000256" key="1">
    <source>
        <dbReference type="SAM" id="SignalP"/>
    </source>
</evidence>
<evidence type="ECO:0000313" key="2">
    <source>
        <dbReference type="EMBL" id="GGN64609.1"/>
    </source>
</evidence>
<keyword evidence="3" id="KW-1185">Reference proteome</keyword>
<feature type="signal peptide" evidence="1">
    <location>
        <begin position="1"/>
        <end position="29"/>
    </location>
</feature>
<gene>
    <name evidence="2" type="ORF">GCM10011579_034190</name>
</gene>
<protein>
    <recommendedName>
        <fullName evidence="4">Secreted protein</fullName>
    </recommendedName>
</protein>
<proteinExistence type="predicted"/>
<name>A0A917Y3Z0_9ACTN</name>
<keyword evidence="1" id="KW-0732">Signal</keyword>
<feature type="chain" id="PRO_5037621121" description="Secreted protein" evidence="1">
    <location>
        <begin position="30"/>
        <end position="144"/>
    </location>
</feature>
<dbReference type="AlphaFoldDB" id="A0A917Y3Z0"/>
<evidence type="ECO:0000313" key="3">
    <source>
        <dbReference type="Proteomes" id="UP000600365"/>
    </source>
</evidence>
<accession>A0A917Y3Z0</accession>
<dbReference type="EMBL" id="BMMM01000005">
    <property type="protein sequence ID" value="GGN64609.1"/>
    <property type="molecule type" value="Genomic_DNA"/>
</dbReference>
<reference evidence="2 3" key="1">
    <citation type="journal article" date="2014" name="Int. J. Syst. Evol. Microbiol.">
        <title>Complete genome sequence of Corynebacterium casei LMG S-19264T (=DSM 44701T), isolated from a smear-ripened cheese.</title>
        <authorList>
            <consortium name="US DOE Joint Genome Institute (JGI-PGF)"/>
            <person name="Walter F."/>
            <person name="Albersmeier A."/>
            <person name="Kalinowski J."/>
            <person name="Ruckert C."/>
        </authorList>
    </citation>
    <scope>NUCLEOTIDE SEQUENCE [LARGE SCALE GENOMIC DNA]</scope>
    <source>
        <strain evidence="2 3">CGMCC 4.7111</strain>
    </source>
</reference>